<evidence type="ECO:0000313" key="6">
    <source>
        <dbReference type="Proteomes" id="UP000653454"/>
    </source>
</evidence>
<evidence type="ECO:0000256" key="3">
    <source>
        <dbReference type="ARBA" id="ARBA00022840"/>
    </source>
</evidence>
<keyword evidence="6" id="KW-1185">Reference proteome</keyword>
<dbReference type="InterPro" id="IPR027417">
    <property type="entry name" value="P-loop_NTPase"/>
</dbReference>
<dbReference type="EC" id="3.6.4.-" evidence="4"/>
<dbReference type="GO" id="GO:0006281">
    <property type="term" value="P:DNA repair"/>
    <property type="evidence" value="ECO:0007669"/>
    <property type="project" value="UniProtKB-UniRule"/>
</dbReference>
<dbReference type="Gene3D" id="3.40.50.300">
    <property type="entry name" value="P-loop containing nucleotide triphosphate hydrolases"/>
    <property type="match status" value="1"/>
</dbReference>
<evidence type="ECO:0000313" key="5">
    <source>
        <dbReference type="EMBL" id="CAG9103115.1"/>
    </source>
</evidence>
<dbReference type="EMBL" id="CAJHNJ030000007">
    <property type="protein sequence ID" value="CAG9103115.1"/>
    <property type="molecule type" value="Genomic_DNA"/>
</dbReference>
<evidence type="ECO:0000256" key="2">
    <source>
        <dbReference type="ARBA" id="ARBA00022741"/>
    </source>
</evidence>
<dbReference type="GO" id="GO:0016887">
    <property type="term" value="F:ATP hydrolysis activity"/>
    <property type="evidence" value="ECO:0007669"/>
    <property type="project" value="TreeGrafter"/>
</dbReference>
<comment type="catalytic activity">
    <reaction evidence="4">
        <text>ATP + H2O = ADP + phosphate + H(+)</text>
        <dbReference type="Rhea" id="RHEA:13065"/>
        <dbReference type="ChEBI" id="CHEBI:15377"/>
        <dbReference type="ChEBI" id="CHEBI:15378"/>
        <dbReference type="ChEBI" id="CHEBI:30616"/>
        <dbReference type="ChEBI" id="CHEBI:43474"/>
        <dbReference type="ChEBI" id="CHEBI:456216"/>
    </reaction>
</comment>
<keyword evidence="4" id="KW-0378">Hydrolase</keyword>
<protein>
    <recommendedName>
        <fullName evidence="4">Chromatin-remodeling ATPase INO80</fullName>
        <ecNumber evidence="4">3.6.4.-</ecNumber>
    </recommendedName>
</protein>
<comment type="function">
    <text evidence="4">ATPase component of the INO80 complex which remodels chromatin by shifting nucleosomes and is involved in DNA repair.</text>
</comment>
<comment type="domain">
    <text evidence="4">The DBINO region is involved in binding to DNA.</text>
</comment>
<comment type="similarity">
    <text evidence="4">Belongs to the SNF2/RAD54 helicase family.</text>
</comment>
<accession>A0A8S4DPV0</accession>
<keyword evidence="4" id="KW-0234">DNA repair</keyword>
<reference evidence="5" key="1">
    <citation type="submission" date="2020-11" db="EMBL/GenBank/DDBJ databases">
        <authorList>
            <person name="Whiteford S."/>
        </authorList>
    </citation>
    <scope>NUCLEOTIDE SEQUENCE</scope>
</reference>
<keyword evidence="4" id="KW-0238">DNA-binding</keyword>
<comment type="caution">
    <text evidence="5">The sequence shown here is derived from an EMBL/GenBank/DDBJ whole genome shotgun (WGS) entry which is preliminary data.</text>
</comment>
<dbReference type="GO" id="GO:0006338">
    <property type="term" value="P:chromatin remodeling"/>
    <property type="evidence" value="ECO:0007669"/>
    <property type="project" value="UniProtKB-UniRule"/>
</dbReference>
<keyword evidence="4" id="KW-0227">DNA damage</keyword>
<evidence type="ECO:0000256" key="1">
    <source>
        <dbReference type="ARBA" id="ARBA00004123"/>
    </source>
</evidence>
<comment type="subunit">
    <text evidence="4">Component of the INO80 chromatin-remodeling complex.</text>
</comment>
<comment type="subcellular location">
    <subcellularLocation>
        <location evidence="1 4">Nucleus</location>
    </subcellularLocation>
</comment>
<dbReference type="GO" id="GO:0042393">
    <property type="term" value="F:histone binding"/>
    <property type="evidence" value="ECO:0007669"/>
    <property type="project" value="TreeGrafter"/>
</dbReference>
<dbReference type="GO" id="GO:0031011">
    <property type="term" value="C:Ino80 complex"/>
    <property type="evidence" value="ECO:0007669"/>
    <property type="project" value="UniProtKB-UniRule"/>
</dbReference>
<dbReference type="InterPro" id="IPR050520">
    <property type="entry name" value="INO80/SWR1_helicase"/>
</dbReference>
<dbReference type="GO" id="GO:0003677">
    <property type="term" value="F:DNA binding"/>
    <property type="evidence" value="ECO:0007669"/>
    <property type="project" value="UniProtKB-UniRule"/>
</dbReference>
<dbReference type="PANTHER" id="PTHR45685:SF2">
    <property type="entry name" value="CHROMATIN-REMODELING ATPASE INO80"/>
    <property type="match status" value="1"/>
</dbReference>
<keyword evidence="3 4" id="KW-0067">ATP-binding</keyword>
<evidence type="ECO:0000256" key="4">
    <source>
        <dbReference type="RuleBase" id="RU368001"/>
    </source>
</evidence>
<dbReference type="AlphaFoldDB" id="A0A8S4DPV0"/>
<dbReference type="GO" id="GO:0005524">
    <property type="term" value="F:ATP binding"/>
    <property type="evidence" value="ECO:0007669"/>
    <property type="project" value="UniProtKB-UniRule"/>
</dbReference>
<sequence length="62" mass="7345">MMLDVLEPYLALRRHRYLRLDGSTAVQFTMMLDVLEPYLALRRHRYLRLDGSTAVTDRYSSP</sequence>
<name>A0A8S4DPV0_PLUXY</name>
<dbReference type="PANTHER" id="PTHR45685">
    <property type="entry name" value="HELICASE SRCAP-RELATED"/>
    <property type="match status" value="1"/>
</dbReference>
<keyword evidence="2" id="KW-0547">Nucleotide-binding</keyword>
<gene>
    <name evidence="5" type="ORF">PLXY2_LOCUS2899</name>
</gene>
<organism evidence="5 6">
    <name type="scientific">Plutella xylostella</name>
    <name type="common">Diamondback moth</name>
    <name type="synonym">Plutella maculipennis</name>
    <dbReference type="NCBI Taxonomy" id="51655"/>
    <lineage>
        <taxon>Eukaryota</taxon>
        <taxon>Metazoa</taxon>
        <taxon>Ecdysozoa</taxon>
        <taxon>Arthropoda</taxon>
        <taxon>Hexapoda</taxon>
        <taxon>Insecta</taxon>
        <taxon>Pterygota</taxon>
        <taxon>Neoptera</taxon>
        <taxon>Endopterygota</taxon>
        <taxon>Lepidoptera</taxon>
        <taxon>Glossata</taxon>
        <taxon>Ditrysia</taxon>
        <taxon>Yponomeutoidea</taxon>
        <taxon>Plutellidae</taxon>
        <taxon>Plutella</taxon>
    </lineage>
</organism>
<dbReference type="Proteomes" id="UP000653454">
    <property type="component" value="Unassembled WGS sequence"/>
</dbReference>
<proteinExistence type="inferred from homology"/>